<sequence>MAGVERHKLDNEKTPFTNMLTHVTKVHPSQFKNNDRREQHELKVSFAVSLPISFAVSLPISFAHLGNKPPTKASRVQSPAGSLPDFRTWESCPTMPQVSGFSRESPVIPALAFRRCCISRSIFNGSQKLSENGAERECKDGKRETLEKTCRPAASSGTIPTCENAGVNQQGIEPGSPWWEASSLTAQPPWPLTFKTLLRAVQTFPLFYFQISGSPAPIFLGKLLALECSARRTKSEQNLSHASSEVDLGALGPGYLANFVGRVVNLSADLQSLHSPNWVFGRRNKAL</sequence>
<gene>
    <name evidence="1" type="ORF">PR048_003604</name>
</gene>
<reference evidence="1 2" key="1">
    <citation type="submission" date="2023-02" db="EMBL/GenBank/DDBJ databases">
        <title>LHISI_Scaffold_Assembly.</title>
        <authorList>
            <person name="Stuart O.P."/>
            <person name="Cleave R."/>
            <person name="Magrath M.J.L."/>
            <person name="Mikheyev A.S."/>
        </authorList>
    </citation>
    <scope>NUCLEOTIDE SEQUENCE [LARGE SCALE GENOMIC DNA]</scope>
    <source>
        <strain evidence="1">Daus_M_001</strain>
        <tissue evidence="1">Leg muscle</tissue>
    </source>
</reference>
<evidence type="ECO:0000313" key="2">
    <source>
        <dbReference type="Proteomes" id="UP001159363"/>
    </source>
</evidence>
<organism evidence="1 2">
    <name type="scientific">Dryococelus australis</name>
    <dbReference type="NCBI Taxonomy" id="614101"/>
    <lineage>
        <taxon>Eukaryota</taxon>
        <taxon>Metazoa</taxon>
        <taxon>Ecdysozoa</taxon>
        <taxon>Arthropoda</taxon>
        <taxon>Hexapoda</taxon>
        <taxon>Insecta</taxon>
        <taxon>Pterygota</taxon>
        <taxon>Neoptera</taxon>
        <taxon>Polyneoptera</taxon>
        <taxon>Phasmatodea</taxon>
        <taxon>Verophasmatodea</taxon>
        <taxon>Anareolatae</taxon>
        <taxon>Phasmatidae</taxon>
        <taxon>Eurycanthinae</taxon>
        <taxon>Dryococelus</taxon>
    </lineage>
</organism>
<name>A0ABQ9INI9_9NEOP</name>
<evidence type="ECO:0000313" key="1">
    <source>
        <dbReference type="EMBL" id="KAJ8898244.1"/>
    </source>
</evidence>
<proteinExistence type="predicted"/>
<dbReference type="Proteomes" id="UP001159363">
    <property type="component" value="Chromosome 1"/>
</dbReference>
<accession>A0ABQ9INI9</accession>
<dbReference type="EMBL" id="JARBHB010000001">
    <property type="protein sequence ID" value="KAJ8898244.1"/>
    <property type="molecule type" value="Genomic_DNA"/>
</dbReference>
<keyword evidence="2" id="KW-1185">Reference proteome</keyword>
<protein>
    <submittedName>
        <fullName evidence="1">Uncharacterized protein</fullName>
    </submittedName>
</protein>
<comment type="caution">
    <text evidence="1">The sequence shown here is derived from an EMBL/GenBank/DDBJ whole genome shotgun (WGS) entry which is preliminary data.</text>
</comment>